<feature type="region of interest" description="Disordered" evidence="1">
    <location>
        <begin position="58"/>
        <end position="98"/>
    </location>
</feature>
<protein>
    <submittedName>
        <fullName evidence="2">Uncharacterized protein</fullName>
    </submittedName>
</protein>
<evidence type="ECO:0000313" key="2">
    <source>
        <dbReference type="EMBL" id="CDO71999.1"/>
    </source>
</evidence>
<dbReference type="AlphaFoldDB" id="A0A060SIE5"/>
<dbReference type="OrthoDB" id="3222645at2759"/>
<feature type="compositionally biased region" description="Polar residues" evidence="1">
    <location>
        <begin position="72"/>
        <end position="85"/>
    </location>
</feature>
<keyword evidence="3" id="KW-1185">Reference proteome</keyword>
<dbReference type="EMBL" id="CCBP010000109">
    <property type="protein sequence ID" value="CDO71999.1"/>
    <property type="molecule type" value="Genomic_DNA"/>
</dbReference>
<evidence type="ECO:0000256" key="1">
    <source>
        <dbReference type="SAM" id="MobiDB-lite"/>
    </source>
</evidence>
<organism evidence="2 3">
    <name type="scientific">Pycnoporus cinnabarinus</name>
    <name type="common">Cinnabar-red polypore</name>
    <name type="synonym">Trametes cinnabarina</name>
    <dbReference type="NCBI Taxonomy" id="5643"/>
    <lineage>
        <taxon>Eukaryota</taxon>
        <taxon>Fungi</taxon>
        <taxon>Dikarya</taxon>
        <taxon>Basidiomycota</taxon>
        <taxon>Agaricomycotina</taxon>
        <taxon>Agaricomycetes</taxon>
        <taxon>Polyporales</taxon>
        <taxon>Polyporaceae</taxon>
        <taxon>Trametes</taxon>
    </lineage>
</organism>
<dbReference type="STRING" id="5643.A0A060SIE5"/>
<dbReference type="Proteomes" id="UP000029665">
    <property type="component" value="Unassembled WGS sequence"/>
</dbReference>
<sequence>MSFLHDWLTSTLGRLDSDQTTSPRHINHVKRDRERRRRCGNCETLNTLLHAAKQDLDTAQKHLQDSQRTVREQQNALNESASAQRTLEERSQQLEGHAAGLKKRVAQLEGDLNNLNKAKDEVDRALTRAENERRDLTALLETRTAELKEAQTYLSKVDDISDSEVLQLVEKINSQIYQAASKIASDLQSSYGLQKKKSIREEAAVRLEQSTLLGPDLPRLLAVHNHQHDSVLVQIALQTLFATLLCHFASPWFDGANEHAPFLRSIYAEMCKHESQSVFGRWRTMTLTYMQGLLPEDTRSASSAAQWQAEFVNQLLVAAGANDDVKFVSKHYGKGLKALTAHALEFRHIAGVRVVSGDFNTTVVGPNQPFSSEQMVDEWANPKDANARAPSDARVFSTTHLGLIRTERQAGGGKKVQDSGAVRQLVLLKPKVVLHHTIQELLEDFVQGGAATEEHPVTSGP</sequence>
<feature type="compositionally biased region" description="Basic residues" evidence="1">
    <location>
        <begin position="25"/>
        <end position="36"/>
    </location>
</feature>
<feature type="compositionally biased region" description="Polar residues" evidence="1">
    <location>
        <begin position="14"/>
        <end position="24"/>
    </location>
</feature>
<name>A0A060SIE5_PYCCI</name>
<evidence type="ECO:0000313" key="3">
    <source>
        <dbReference type="Proteomes" id="UP000029665"/>
    </source>
</evidence>
<feature type="region of interest" description="Disordered" evidence="1">
    <location>
        <begin position="14"/>
        <end position="36"/>
    </location>
</feature>
<reference evidence="2" key="1">
    <citation type="submission" date="2014-01" db="EMBL/GenBank/DDBJ databases">
        <title>The genome of the white-rot fungus Pycnoporus cinnabarinus: a basidiomycete model with a versatile arsenal for lignocellulosic biomass breakdown.</title>
        <authorList>
            <person name="Levasseur A."/>
            <person name="Lomascolo A."/>
            <person name="Ruiz-Duenas F.J."/>
            <person name="Uzan E."/>
            <person name="Piumi F."/>
            <person name="Kues U."/>
            <person name="Ram A.F.J."/>
            <person name="Murat C."/>
            <person name="Haon M."/>
            <person name="Benoit I."/>
            <person name="Arfi Y."/>
            <person name="Chevret D."/>
            <person name="Drula E."/>
            <person name="Kwon M.J."/>
            <person name="Gouret P."/>
            <person name="Lesage-Meessen L."/>
            <person name="Lombard V."/>
            <person name="Mariette J."/>
            <person name="Noirot C."/>
            <person name="Park J."/>
            <person name="Patyshakuliyeva A."/>
            <person name="Wieneger R.A.B."/>
            <person name="Wosten H.A.B."/>
            <person name="Martin F."/>
            <person name="Coutinho P.M."/>
            <person name="de Vries R."/>
            <person name="Martinez A.T."/>
            <person name="Klopp C."/>
            <person name="Pontarotti P."/>
            <person name="Henrissat B."/>
            <person name="Record E."/>
        </authorList>
    </citation>
    <scope>NUCLEOTIDE SEQUENCE [LARGE SCALE GENOMIC DNA]</scope>
    <source>
        <strain evidence="2">BRFM137</strain>
    </source>
</reference>
<accession>A0A060SIE5</accession>
<dbReference type="HOGENOM" id="CLU_031481_7_0_1"/>
<feature type="compositionally biased region" description="Basic and acidic residues" evidence="1">
    <location>
        <begin position="58"/>
        <end position="71"/>
    </location>
</feature>
<proteinExistence type="predicted"/>
<comment type="caution">
    <text evidence="2">The sequence shown here is derived from an EMBL/GenBank/DDBJ whole genome shotgun (WGS) entry which is preliminary data.</text>
</comment>
<dbReference type="SUPFAM" id="SSF57997">
    <property type="entry name" value="Tropomyosin"/>
    <property type="match status" value="1"/>
</dbReference>
<gene>
    <name evidence="2" type="ORF">BN946_scf184943.g34</name>
</gene>
<dbReference type="OMA" id="INTQIFH"/>